<feature type="domain" description="Trypanosome variant surface glycoprotein C-terminal" evidence="11">
    <location>
        <begin position="413"/>
        <end position="521"/>
    </location>
</feature>
<evidence type="ECO:0000256" key="10">
    <source>
        <dbReference type="SAM" id="SignalP"/>
    </source>
</evidence>
<accession>A0A1J0RA46</accession>
<keyword evidence="8" id="KW-0449">Lipoprotein</keyword>
<keyword evidence="7" id="KW-0325">Glycoprotein</keyword>
<evidence type="ECO:0000256" key="1">
    <source>
        <dbReference type="ARBA" id="ARBA00002523"/>
    </source>
</evidence>
<feature type="domain" description="Trypanosome variant surface glycoprotein B-type N-terminal" evidence="12">
    <location>
        <begin position="14"/>
        <end position="370"/>
    </location>
</feature>
<evidence type="ECO:0000256" key="6">
    <source>
        <dbReference type="ARBA" id="ARBA00023136"/>
    </source>
</evidence>
<dbReference type="Pfam" id="PF10659">
    <property type="entry name" value="Trypan_glycop_C"/>
    <property type="match status" value="1"/>
</dbReference>
<evidence type="ECO:0000259" key="12">
    <source>
        <dbReference type="Pfam" id="PF13206"/>
    </source>
</evidence>
<proteinExistence type="predicted"/>
<feature type="chain" id="PRO_5012339594" evidence="10">
    <location>
        <begin position="25"/>
        <end position="531"/>
    </location>
</feature>
<reference evidence="13" key="1">
    <citation type="submission" date="2016-08" db="EMBL/GenBank/DDBJ databases">
        <title>VSG repertoire of Trypanosoma brucei EATRO 1125.</title>
        <authorList>
            <person name="Cross G.A."/>
        </authorList>
    </citation>
    <scope>NUCLEOTIDE SEQUENCE</scope>
    <source>
        <strain evidence="13">EATRO 1125</strain>
    </source>
</reference>
<keyword evidence="3" id="KW-1003">Cell membrane</keyword>
<organism evidence="13">
    <name type="scientific">Trypanosoma brucei</name>
    <dbReference type="NCBI Taxonomy" id="5691"/>
    <lineage>
        <taxon>Eukaryota</taxon>
        <taxon>Discoba</taxon>
        <taxon>Euglenozoa</taxon>
        <taxon>Kinetoplastea</taxon>
        <taxon>Metakinetoplastina</taxon>
        <taxon>Trypanosomatida</taxon>
        <taxon>Trypanosomatidae</taxon>
        <taxon>Trypanosoma</taxon>
    </lineage>
</organism>
<feature type="compositionally biased region" description="Low complexity" evidence="9">
    <location>
        <begin position="442"/>
        <end position="452"/>
    </location>
</feature>
<evidence type="ECO:0000256" key="3">
    <source>
        <dbReference type="ARBA" id="ARBA00022475"/>
    </source>
</evidence>
<evidence type="ECO:0000256" key="8">
    <source>
        <dbReference type="ARBA" id="ARBA00023288"/>
    </source>
</evidence>
<dbReference type="VEuPathDB" id="TriTrypDB:Tb427_000201400"/>
<evidence type="ECO:0000259" key="11">
    <source>
        <dbReference type="Pfam" id="PF10659"/>
    </source>
</evidence>
<dbReference type="GO" id="GO:0005886">
    <property type="term" value="C:plasma membrane"/>
    <property type="evidence" value="ECO:0007669"/>
    <property type="project" value="UniProtKB-SubCell"/>
</dbReference>
<dbReference type="InterPro" id="IPR025932">
    <property type="entry name" value="Trypano_VSG_B_N_dom"/>
</dbReference>
<dbReference type="InterPro" id="IPR019609">
    <property type="entry name" value="Variant_surf_glycoprt_trypan_C"/>
</dbReference>
<dbReference type="VEuPathDB" id="TriTrypDB:Tb927.9.16460"/>
<feature type="signal peptide" evidence="10">
    <location>
        <begin position="1"/>
        <end position="24"/>
    </location>
</feature>
<dbReference type="GO" id="GO:0098552">
    <property type="term" value="C:side of membrane"/>
    <property type="evidence" value="ECO:0007669"/>
    <property type="project" value="UniProtKB-KW"/>
</dbReference>
<protein>
    <submittedName>
        <fullName evidence="13">Variant surface glycoprotein 1125.4051</fullName>
    </submittedName>
</protein>
<evidence type="ECO:0000313" key="13">
    <source>
        <dbReference type="EMBL" id="APD74586.1"/>
    </source>
</evidence>
<keyword evidence="5 10" id="KW-0732">Signal</keyword>
<dbReference type="VEuPathDB" id="TriTrypDB:Tbg972.9.570"/>
<sequence length="531" mass="57629">MHQLKREAWLFLLVLAYIATPTEAAGKDENKNAADLAAVCDLINLASGDTAHLSDGEISTEDLDIIEALNMSLADPAWSGKFSDNDAKPTTEPAECKGQQAANEKSCQEHWKKWERAKAKAKQRTTDKKQVEITHTKLTQSTARAAAVQLAAIADHAKEVQRTWEANFKHDLTNVKNKVLKLLNNAAYGKDAESVPDNDRCDLPPTTNRKTTCELPSVGRGLCVMAVCLCVKGGGQNKDICGEVSTPTVGDWTQGTLKTPYAAYNTICKKGHKVKITETAITVALTQLRGKLKTTTAASNVGVLLGTPSSDGDCKGEDNKACADLTKATALTTTTVASIAWEISLLDAAETIRIAKRAEEQKSITETQIKALRRQAETIFKQVAFAPDILTKESTNTPEQTKNKQATEEAAKCEKFDNNATICANNDCNYDKAKNKCKPKPGTETAAAATGDGAAGAGPNCASHNDRTNCEKQNVGKDKPVCGWRKGKDNEDDKDTEKCRNGSFLSNKKFALIGAFFMRLLVFFKNSKRFF</sequence>
<evidence type="ECO:0000256" key="4">
    <source>
        <dbReference type="ARBA" id="ARBA00022622"/>
    </source>
</evidence>
<keyword evidence="4" id="KW-0336">GPI-anchor</keyword>
<evidence type="ECO:0000256" key="7">
    <source>
        <dbReference type="ARBA" id="ARBA00023180"/>
    </source>
</evidence>
<feature type="region of interest" description="Disordered" evidence="9">
    <location>
        <begin position="439"/>
        <end position="461"/>
    </location>
</feature>
<dbReference type="EMBL" id="KX700630">
    <property type="protein sequence ID" value="APD74586.1"/>
    <property type="molecule type" value="Genomic_DNA"/>
</dbReference>
<dbReference type="VEuPathDB" id="TriTrypDB:Tb1125.Tb09.v4.0030"/>
<comment type="function">
    <text evidence="1">VSG forms a coat on the surface of the parasite. The trypanosome evades the immune response of the host by expressing a series of antigenically distinct VSGs from an estimated 1000 VSG genes.</text>
</comment>
<dbReference type="AlphaFoldDB" id="A0A1J0RA46"/>
<dbReference type="Pfam" id="PF13206">
    <property type="entry name" value="VSG_B"/>
    <property type="match status" value="1"/>
</dbReference>
<evidence type="ECO:0000256" key="9">
    <source>
        <dbReference type="SAM" id="MobiDB-lite"/>
    </source>
</evidence>
<name>A0A1J0RA46_9TRYP</name>
<feature type="region of interest" description="Disordered" evidence="9">
    <location>
        <begin position="83"/>
        <end position="103"/>
    </location>
</feature>
<evidence type="ECO:0000256" key="2">
    <source>
        <dbReference type="ARBA" id="ARBA00004609"/>
    </source>
</evidence>
<evidence type="ECO:0000256" key="5">
    <source>
        <dbReference type="ARBA" id="ARBA00022729"/>
    </source>
</evidence>
<comment type="subcellular location">
    <subcellularLocation>
        <location evidence="2">Cell membrane</location>
        <topology evidence="2">Lipid-anchor</topology>
        <topology evidence="2">GPI-anchor</topology>
    </subcellularLocation>
</comment>
<keyword evidence="6" id="KW-0472">Membrane</keyword>